<sequence length="98" mass="10994">MRTLIFVLLVLVVAWMGSTSPIDPKRQLINRPKVDIYHRQRRSPQDVKGGSRNAVKGGHTPPTIHPRKGEYVCGDKMCKLKPGEVPKNCNGVCQYRVA</sequence>
<feature type="chain" id="PRO_5045547695" evidence="2">
    <location>
        <begin position="20"/>
        <end position="98"/>
    </location>
</feature>
<evidence type="ECO:0000313" key="4">
    <source>
        <dbReference type="RefSeq" id="XP_031767939.2"/>
    </source>
</evidence>
<name>A0A6J3CA53_GALME</name>
<feature type="signal peptide" evidence="2">
    <location>
        <begin position="1"/>
        <end position="19"/>
    </location>
</feature>
<evidence type="ECO:0000313" key="3">
    <source>
        <dbReference type="Proteomes" id="UP001652740"/>
    </source>
</evidence>
<protein>
    <submittedName>
        <fullName evidence="4">Uncharacterized protein LOC116413367</fullName>
    </submittedName>
</protein>
<feature type="region of interest" description="Disordered" evidence="1">
    <location>
        <begin position="39"/>
        <end position="67"/>
    </location>
</feature>
<accession>A0A6J3CA53</accession>
<dbReference type="RefSeq" id="XP_031767939.2">
    <property type="nucleotide sequence ID" value="XM_031912079.2"/>
</dbReference>
<dbReference type="InParanoid" id="A0A6J3CA53"/>
<dbReference type="Proteomes" id="UP001652740">
    <property type="component" value="Unplaced"/>
</dbReference>
<keyword evidence="3" id="KW-1185">Reference proteome</keyword>
<dbReference type="KEGG" id="gmw:116413367"/>
<organism evidence="3 4">
    <name type="scientific">Galleria mellonella</name>
    <name type="common">Greater wax moth</name>
    <dbReference type="NCBI Taxonomy" id="7137"/>
    <lineage>
        <taxon>Eukaryota</taxon>
        <taxon>Metazoa</taxon>
        <taxon>Ecdysozoa</taxon>
        <taxon>Arthropoda</taxon>
        <taxon>Hexapoda</taxon>
        <taxon>Insecta</taxon>
        <taxon>Pterygota</taxon>
        <taxon>Neoptera</taxon>
        <taxon>Endopterygota</taxon>
        <taxon>Lepidoptera</taxon>
        <taxon>Glossata</taxon>
        <taxon>Ditrysia</taxon>
        <taxon>Pyraloidea</taxon>
        <taxon>Pyralidae</taxon>
        <taxon>Galleriinae</taxon>
        <taxon>Galleria</taxon>
    </lineage>
</organism>
<keyword evidence="2" id="KW-0732">Signal</keyword>
<evidence type="ECO:0000256" key="2">
    <source>
        <dbReference type="SAM" id="SignalP"/>
    </source>
</evidence>
<evidence type="ECO:0000256" key="1">
    <source>
        <dbReference type="SAM" id="MobiDB-lite"/>
    </source>
</evidence>
<dbReference type="AlphaFoldDB" id="A0A6J3CA53"/>
<dbReference type="GeneID" id="116413367"/>
<reference evidence="4" key="1">
    <citation type="submission" date="2025-08" db="UniProtKB">
        <authorList>
            <consortium name="RefSeq"/>
        </authorList>
    </citation>
    <scope>IDENTIFICATION</scope>
    <source>
        <tissue evidence="4">Whole larvae</tissue>
    </source>
</reference>
<proteinExistence type="predicted"/>
<gene>
    <name evidence="4" type="primary">LOC116413367</name>
</gene>